<dbReference type="PANTHER" id="PTHR30537:SF26">
    <property type="entry name" value="GLYCINE CLEAVAGE SYSTEM TRANSCRIPTIONAL ACTIVATOR"/>
    <property type="match status" value="1"/>
</dbReference>
<dbReference type="InterPro" id="IPR000847">
    <property type="entry name" value="LysR_HTH_N"/>
</dbReference>
<evidence type="ECO:0000259" key="5">
    <source>
        <dbReference type="PROSITE" id="PS50931"/>
    </source>
</evidence>
<gene>
    <name evidence="6" type="primary">gcvA_5</name>
    <name evidence="6" type="ORF">SDC9_43169</name>
</gene>
<dbReference type="Pfam" id="PF03466">
    <property type="entry name" value="LysR_substrate"/>
    <property type="match status" value="1"/>
</dbReference>
<protein>
    <submittedName>
        <fullName evidence="6">Glycine cleavage system transcriptional activator</fullName>
    </submittedName>
</protein>
<dbReference type="GO" id="GO:0006351">
    <property type="term" value="P:DNA-templated transcription"/>
    <property type="evidence" value="ECO:0007669"/>
    <property type="project" value="TreeGrafter"/>
</dbReference>
<evidence type="ECO:0000256" key="1">
    <source>
        <dbReference type="ARBA" id="ARBA00009437"/>
    </source>
</evidence>
<accession>A0A644W2N2</accession>
<dbReference type="FunFam" id="3.40.190.10:FF:000017">
    <property type="entry name" value="Glycine cleavage system transcriptional activator"/>
    <property type="match status" value="1"/>
</dbReference>
<dbReference type="SUPFAM" id="SSF53850">
    <property type="entry name" value="Periplasmic binding protein-like II"/>
    <property type="match status" value="1"/>
</dbReference>
<keyword evidence="3" id="KW-0238">DNA-binding</keyword>
<keyword evidence="4" id="KW-0804">Transcription</keyword>
<comment type="caution">
    <text evidence="6">The sequence shown here is derived from an EMBL/GenBank/DDBJ whole genome shotgun (WGS) entry which is preliminary data.</text>
</comment>
<keyword evidence="2" id="KW-0805">Transcription regulation</keyword>
<sequence length="326" mass="35768">MLVSARGAGESRRELLGALLMKTPRRFLPSLSLLQAFEAAARLQSITGAAQELSLTQSAVSRQIRALEEQLGTCLFHREKQTIRLTLGGASYAREVREALQKISQASMNLRANPHGGTLSLAILPTFGTRWLAPRLPGFLAENPGITINLVTRLTQFDFRNEAVDAAIHFGRTDWPGADCVHLMGEDVVPACAPALLERYRFGTAADLRSAPLLHLTSRPDAWERYFLRHDVDAQNVHGMLFDQFATAAQAAAAGLGVALLPTFLIDDEIAAGRLVRALDAPMRSEEAYYLCWPHDQDSYEPLQVFCKWLTAETRAFEAARAAAAG</sequence>
<evidence type="ECO:0000313" key="6">
    <source>
        <dbReference type="EMBL" id="MPL96982.1"/>
    </source>
</evidence>
<organism evidence="6">
    <name type="scientific">bioreactor metagenome</name>
    <dbReference type="NCBI Taxonomy" id="1076179"/>
    <lineage>
        <taxon>unclassified sequences</taxon>
        <taxon>metagenomes</taxon>
        <taxon>ecological metagenomes</taxon>
    </lineage>
</organism>
<dbReference type="Gene3D" id="1.10.10.10">
    <property type="entry name" value="Winged helix-like DNA-binding domain superfamily/Winged helix DNA-binding domain"/>
    <property type="match status" value="1"/>
</dbReference>
<feature type="domain" description="HTH lysR-type" evidence="5">
    <location>
        <begin position="29"/>
        <end position="86"/>
    </location>
</feature>
<name>A0A644W2N2_9ZZZZ</name>
<evidence type="ECO:0000256" key="3">
    <source>
        <dbReference type="ARBA" id="ARBA00023125"/>
    </source>
</evidence>
<proteinExistence type="inferred from homology"/>
<evidence type="ECO:0000256" key="4">
    <source>
        <dbReference type="ARBA" id="ARBA00023163"/>
    </source>
</evidence>
<dbReference type="GO" id="GO:0003700">
    <property type="term" value="F:DNA-binding transcription factor activity"/>
    <property type="evidence" value="ECO:0007669"/>
    <property type="project" value="InterPro"/>
</dbReference>
<dbReference type="InterPro" id="IPR058163">
    <property type="entry name" value="LysR-type_TF_proteobact-type"/>
</dbReference>
<dbReference type="InterPro" id="IPR036390">
    <property type="entry name" value="WH_DNA-bd_sf"/>
</dbReference>
<dbReference type="InterPro" id="IPR036388">
    <property type="entry name" value="WH-like_DNA-bd_sf"/>
</dbReference>
<dbReference type="InterPro" id="IPR005119">
    <property type="entry name" value="LysR_subst-bd"/>
</dbReference>
<dbReference type="Gene3D" id="3.40.190.10">
    <property type="entry name" value="Periplasmic binding protein-like II"/>
    <property type="match status" value="2"/>
</dbReference>
<comment type="similarity">
    <text evidence="1">Belongs to the LysR transcriptional regulatory family.</text>
</comment>
<dbReference type="FunFam" id="1.10.10.10:FF:000001">
    <property type="entry name" value="LysR family transcriptional regulator"/>
    <property type="match status" value="1"/>
</dbReference>
<evidence type="ECO:0000256" key="2">
    <source>
        <dbReference type="ARBA" id="ARBA00023015"/>
    </source>
</evidence>
<dbReference type="SUPFAM" id="SSF46785">
    <property type="entry name" value="Winged helix' DNA-binding domain"/>
    <property type="match status" value="1"/>
</dbReference>
<dbReference type="PROSITE" id="PS50931">
    <property type="entry name" value="HTH_LYSR"/>
    <property type="match status" value="1"/>
</dbReference>
<dbReference type="PRINTS" id="PR00039">
    <property type="entry name" value="HTHLYSR"/>
</dbReference>
<dbReference type="GO" id="GO:0043565">
    <property type="term" value="F:sequence-specific DNA binding"/>
    <property type="evidence" value="ECO:0007669"/>
    <property type="project" value="TreeGrafter"/>
</dbReference>
<dbReference type="AlphaFoldDB" id="A0A644W2N2"/>
<dbReference type="EMBL" id="VSSQ01000535">
    <property type="protein sequence ID" value="MPL96982.1"/>
    <property type="molecule type" value="Genomic_DNA"/>
</dbReference>
<reference evidence="6" key="1">
    <citation type="submission" date="2019-08" db="EMBL/GenBank/DDBJ databases">
        <authorList>
            <person name="Kucharzyk K."/>
            <person name="Murdoch R.W."/>
            <person name="Higgins S."/>
            <person name="Loffler F."/>
        </authorList>
    </citation>
    <scope>NUCLEOTIDE SEQUENCE</scope>
</reference>
<dbReference type="Pfam" id="PF00126">
    <property type="entry name" value="HTH_1"/>
    <property type="match status" value="1"/>
</dbReference>
<dbReference type="PANTHER" id="PTHR30537">
    <property type="entry name" value="HTH-TYPE TRANSCRIPTIONAL REGULATOR"/>
    <property type="match status" value="1"/>
</dbReference>